<dbReference type="Gene3D" id="1.10.579.10">
    <property type="entry name" value="DNA Cyclobutane Dipyrimidine Photolyase, subunit A, domain 3"/>
    <property type="match status" value="1"/>
</dbReference>
<evidence type="ECO:0000256" key="5">
    <source>
        <dbReference type="RuleBase" id="RU004182"/>
    </source>
</evidence>
<dbReference type="InterPro" id="IPR005101">
    <property type="entry name" value="Cryptochr/Photolyase_FAD-bd"/>
</dbReference>
<dbReference type="GO" id="GO:0003677">
    <property type="term" value="F:DNA binding"/>
    <property type="evidence" value="ECO:0007669"/>
    <property type="project" value="TreeGrafter"/>
</dbReference>
<evidence type="ECO:0000256" key="6">
    <source>
        <dbReference type="SAM" id="MobiDB-lite"/>
    </source>
</evidence>
<feature type="domain" description="Photolyase/cryptochrome alpha/beta" evidence="7">
    <location>
        <begin position="2"/>
        <end position="129"/>
    </location>
</feature>
<protein>
    <submittedName>
        <fullName evidence="8">Deoxyribodipyrimidine photo-lyase</fullName>
    </submittedName>
</protein>
<sequence>MSTIVVLFTRDLRLHDHPALHAAVTGAERVVPLFVLDPAVLGACARNRIAYLVEALAELRAGLRGRGGDLVVREGDTVAETTRIAAETGAAAVHVSGEVGASAAARELDLARALGGPGVRLRVFPGVTVVPPGALTPSGGDHYRVFTPYLRAWESAAWRAALPAPDRVAIPSTVAVGRLPGPSLAGTGTGTLSPDRTRGGEDSARDRVRAWTASALAGYEGVRDDLSGDRTSRLSGHLRFGCVSPLELALVARNLPGGTAFLRRLAWRDFHHQAAHARRWADDAGHRPRDTDRRTDEDGFAAWCSGRTGAPVVDAGMRQLLREGFMHNRARMITANYLTRLLSVPWRRGADHFHSLLVDGDLANNHGNWRWIAGTGDDTRSNRRFNLLRQARRFDPDGSYVRRYVPELRGISGPEVHTPPLPAPGGYPPPLLPEP</sequence>
<dbReference type="PROSITE" id="PS00394">
    <property type="entry name" value="DNA_PHOTOLYASES_1_1"/>
    <property type="match status" value="1"/>
</dbReference>
<evidence type="ECO:0000256" key="4">
    <source>
        <dbReference type="PIRSR" id="PIRSR602081-1"/>
    </source>
</evidence>
<dbReference type="SUPFAM" id="SSF48173">
    <property type="entry name" value="Cryptochrome/photolyase FAD-binding domain"/>
    <property type="match status" value="1"/>
</dbReference>
<dbReference type="InterPro" id="IPR036155">
    <property type="entry name" value="Crypto/Photolyase_N_sf"/>
</dbReference>
<gene>
    <name evidence="8" type="ORF">EV190_10128</name>
</gene>
<evidence type="ECO:0000256" key="1">
    <source>
        <dbReference type="ARBA" id="ARBA00022630"/>
    </source>
</evidence>
<dbReference type="Gene3D" id="3.40.50.620">
    <property type="entry name" value="HUPs"/>
    <property type="match status" value="1"/>
</dbReference>
<comment type="similarity">
    <text evidence="5">Belongs to the DNA photolyase family.</text>
</comment>
<dbReference type="GO" id="GO:0071949">
    <property type="term" value="F:FAD binding"/>
    <property type="evidence" value="ECO:0007669"/>
    <property type="project" value="TreeGrafter"/>
</dbReference>
<dbReference type="GO" id="GO:0006950">
    <property type="term" value="P:response to stress"/>
    <property type="evidence" value="ECO:0007669"/>
    <property type="project" value="UniProtKB-ARBA"/>
</dbReference>
<dbReference type="SUPFAM" id="SSF52425">
    <property type="entry name" value="Cryptochrome/photolyase, N-terminal domain"/>
    <property type="match status" value="1"/>
</dbReference>
<keyword evidence="1 4" id="KW-0285">Flavoprotein</keyword>
<comment type="cofactor">
    <cofactor evidence="4">
        <name>FAD</name>
        <dbReference type="ChEBI" id="CHEBI:57692"/>
    </cofactor>
    <text evidence="4">Binds 1 FAD per subunit.</text>
</comment>
<dbReference type="GO" id="GO:0003904">
    <property type="term" value="F:deoxyribodipyrimidine photo-lyase activity"/>
    <property type="evidence" value="ECO:0007669"/>
    <property type="project" value="TreeGrafter"/>
</dbReference>
<organism evidence="8 9">
    <name type="scientific">Actinorugispora endophytica</name>
    <dbReference type="NCBI Taxonomy" id="1605990"/>
    <lineage>
        <taxon>Bacteria</taxon>
        <taxon>Bacillati</taxon>
        <taxon>Actinomycetota</taxon>
        <taxon>Actinomycetes</taxon>
        <taxon>Streptosporangiales</taxon>
        <taxon>Nocardiopsidaceae</taxon>
        <taxon>Actinorugispora</taxon>
    </lineage>
</organism>
<feature type="binding site" evidence="4">
    <location>
        <position position="261"/>
    </location>
    <ligand>
        <name>FAD</name>
        <dbReference type="ChEBI" id="CHEBI:57692"/>
    </ligand>
</feature>
<dbReference type="InterPro" id="IPR014729">
    <property type="entry name" value="Rossmann-like_a/b/a_fold"/>
</dbReference>
<dbReference type="PANTHER" id="PTHR11455:SF9">
    <property type="entry name" value="CRYPTOCHROME CIRCADIAN CLOCK 5 ISOFORM X1"/>
    <property type="match status" value="1"/>
</dbReference>
<dbReference type="PRINTS" id="PR00147">
    <property type="entry name" value="DNAPHOTLYASE"/>
</dbReference>
<evidence type="ECO:0000256" key="3">
    <source>
        <dbReference type="ARBA" id="ARBA00022991"/>
    </source>
</evidence>
<dbReference type="InterPro" id="IPR002081">
    <property type="entry name" value="Cryptochrome/DNA_photolyase_1"/>
</dbReference>
<feature type="binding site" evidence="4">
    <location>
        <begin position="359"/>
        <end position="361"/>
    </location>
    <ligand>
        <name>FAD</name>
        <dbReference type="ChEBI" id="CHEBI:57692"/>
    </ligand>
</feature>
<dbReference type="PROSITE" id="PS51645">
    <property type="entry name" value="PHR_CRY_ALPHA_BETA"/>
    <property type="match status" value="1"/>
</dbReference>
<dbReference type="InterPro" id="IPR018394">
    <property type="entry name" value="DNA_photolyase_1_CS_C"/>
</dbReference>
<feature type="binding site" evidence="4">
    <location>
        <position position="219"/>
    </location>
    <ligand>
        <name>FAD</name>
        <dbReference type="ChEBI" id="CHEBI:57692"/>
    </ligand>
</feature>
<comment type="caution">
    <text evidence="8">The sequence shown here is derived from an EMBL/GenBank/DDBJ whole genome shotgun (WGS) entry which is preliminary data.</text>
</comment>
<reference evidence="8 9" key="1">
    <citation type="submission" date="2019-03" db="EMBL/GenBank/DDBJ databases">
        <title>Genomic Encyclopedia of Type Strains, Phase IV (KMG-IV): sequencing the most valuable type-strain genomes for metagenomic binning, comparative biology and taxonomic classification.</title>
        <authorList>
            <person name="Goeker M."/>
        </authorList>
    </citation>
    <scope>NUCLEOTIDE SEQUENCE [LARGE SCALE GENOMIC DNA]</scope>
    <source>
        <strain evidence="8 9">DSM 46770</strain>
    </source>
</reference>
<dbReference type="InterPro" id="IPR036134">
    <property type="entry name" value="Crypto/Photolyase_FAD-like_sf"/>
</dbReference>
<feature type="compositionally biased region" description="Pro residues" evidence="6">
    <location>
        <begin position="417"/>
        <end position="435"/>
    </location>
</feature>
<dbReference type="PANTHER" id="PTHR11455">
    <property type="entry name" value="CRYPTOCHROME"/>
    <property type="match status" value="1"/>
</dbReference>
<feature type="compositionally biased region" description="Basic and acidic residues" evidence="6">
    <location>
        <begin position="195"/>
        <end position="206"/>
    </location>
</feature>
<keyword evidence="9" id="KW-1185">Reference proteome</keyword>
<accession>A0A4R6V6A6</accession>
<dbReference type="OrthoDB" id="9772484at2"/>
<feature type="binding site" evidence="4">
    <location>
        <begin position="231"/>
        <end position="235"/>
    </location>
    <ligand>
        <name>FAD</name>
        <dbReference type="ChEBI" id="CHEBI:57692"/>
    </ligand>
</feature>
<dbReference type="Gene3D" id="1.25.40.80">
    <property type="match status" value="1"/>
</dbReference>
<evidence type="ECO:0000256" key="2">
    <source>
        <dbReference type="ARBA" id="ARBA00022827"/>
    </source>
</evidence>
<dbReference type="AlphaFoldDB" id="A0A4R6V6A6"/>
<dbReference type="RefSeq" id="WP_133739352.1">
    <property type="nucleotide sequence ID" value="NZ_SNYN01000001.1"/>
</dbReference>
<dbReference type="GO" id="GO:0009416">
    <property type="term" value="P:response to light stimulus"/>
    <property type="evidence" value="ECO:0007669"/>
    <property type="project" value="TreeGrafter"/>
</dbReference>
<evidence type="ECO:0000313" key="9">
    <source>
        <dbReference type="Proteomes" id="UP000295281"/>
    </source>
</evidence>
<evidence type="ECO:0000259" key="7">
    <source>
        <dbReference type="PROSITE" id="PS51645"/>
    </source>
</evidence>
<keyword evidence="8" id="KW-0456">Lyase</keyword>
<evidence type="ECO:0000313" key="8">
    <source>
        <dbReference type="EMBL" id="TDQ54712.1"/>
    </source>
</evidence>
<dbReference type="EMBL" id="SNYN01000001">
    <property type="protein sequence ID" value="TDQ54712.1"/>
    <property type="molecule type" value="Genomic_DNA"/>
</dbReference>
<name>A0A4R6V6A6_9ACTN</name>
<dbReference type="GO" id="GO:0006139">
    <property type="term" value="P:nucleobase-containing compound metabolic process"/>
    <property type="evidence" value="ECO:0007669"/>
    <property type="project" value="UniProtKB-ARBA"/>
</dbReference>
<keyword evidence="3 5" id="KW-0157">Chromophore</keyword>
<dbReference type="Pfam" id="PF03441">
    <property type="entry name" value="FAD_binding_7"/>
    <property type="match status" value="1"/>
</dbReference>
<feature type="region of interest" description="Disordered" evidence="6">
    <location>
        <begin position="180"/>
        <end position="206"/>
    </location>
</feature>
<dbReference type="Pfam" id="PF00875">
    <property type="entry name" value="DNA_photolyase"/>
    <property type="match status" value="1"/>
</dbReference>
<keyword evidence="2 4" id="KW-0274">FAD</keyword>
<dbReference type="Proteomes" id="UP000295281">
    <property type="component" value="Unassembled WGS sequence"/>
</dbReference>
<dbReference type="InterPro" id="IPR006050">
    <property type="entry name" value="DNA_photolyase_N"/>
</dbReference>
<proteinExistence type="inferred from homology"/>
<feature type="region of interest" description="Disordered" evidence="6">
    <location>
        <begin position="411"/>
        <end position="435"/>
    </location>
</feature>